<dbReference type="Gramene" id="PNT70685">
    <property type="protein sequence ID" value="PNT70685"/>
    <property type="gene ID" value="BRADI_2g15988v3"/>
</dbReference>
<accession>A0A2K2D8T7</accession>
<protein>
    <recommendedName>
        <fullName evidence="4">DUF295 domain-containing protein</fullName>
    </recommendedName>
</protein>
<sequence length="89" mass="10499">MELLTWTELPGLDGRIIFVARRCSRCFDLIDFPGGQDGVYYLDDRTTMTRTPRPYLCSDNGVWSPHQTIRRWFWYRGSSTTSSPMWFLP</sequence>
<name>A0A2K2D8T7_BRADI</name>
<organism evidence="1">
    <name type="scientific">Brachypodium distachyon</name>
    <name type="common">Purple false brome</name>
    <name type="synonym">Trachynia distachya</name>
    <dbReference type="NCBI Taxonomy" id="15368"/>
    <lineage>
        <taxon>Eukaryota</taxon>
        <taxon>Viridiplantae</taxon>
        <taxon>Streptophyta</taxon>
        <taxon>Embryophyta</taxon>
        <taxon>Tracheophyta</taxon>
        <taxon>Spermatophyta</taxon>
        <taxon>Magnoliopsida</taxon>
        <taxon>Liliopsida</taxon>
        <taxon>Poales</taxon>
        <taxon>Poaceae</taxon>
        <taxon>BOP clade</taxon>
        <taxon>Pooideae</taxon>
        <taxon>Stipodae</taxon>
        <taxon>Brachypodieae</taxon>
        <taxon>Brachypodium</taxon>
    </lineage>
</organism>
<reference evidence="1" key="2">
    <citation type="submission" date="2017-06" db="EMBL/GenBank/DDBJ databases">
        <title>WGS assembly of Brachypodium distachyon.</title>
        <authorList>
            <consortium name="The International Brachypodium Initiative"/>
            <person name="Lucas S."/>
            <person name="Harmon-Smith M."/>
            <person name="Lail K."/>
            <person name="Tice H."/>
            <person name="Grimwood J."/>
            <person name="Bruce D."/>
            <person name="Barry K."/>
            <person name="Shu S."/>
            <person name="Lindquist E."/>
            <person name="Wang M."/>
            <person name="Pitluck S."/>
            <person name="Vogel J.P."/>
            <person name="Garvin D.F."/>
            <person name="Mockler T.C."/>
            <person name="Schmutz J."/>
            <person name="Rokhsar D."/>
            <person name="Bevan M.W."/>
        </authorList>
    </citation>
    <scope>NUCLEOTIDE SEQUENCE</scope>
    <source>
        <strain evidence="1">Bd21</strain>
    </source>
</reference>
<reference evidence="2" key="3">
    <citation type="submission" date="2018-08" db="UniProtKB">
        <authorList>
            <consortium name="EnsemblPlants"/>
        </authorList>
    </citation>
    <scope>IDENTIFICATION</scope>
    <source>
        <strain evidence="2">cv. Bd21</strain>
    </source>
</reference>
<reference evidence="1 2" key="1">
    <citation type="journal article" date="2010" name="Nature">
        <title>Genome sequencing and analysis of the model grass Brachypodium distachyon.</title>
        <authorList>
            <consortium name="International Brachypodium Initiative"/>
        </authorList>
    </citation>
    <scope>NUCLEOTIDE SEQUENCE [LARGE SCALE GENOMIC DNA]</scope>
    <source>
        <strain evidence="1 2">Bd21</strain>
    </source>
</reference>
<evidence type="ECO:0000313" key="1">
    <source>
        <dbReference type="EMBL" id="PNT70685.1"/>
    </source>
</evidence>
<proteinExistence type="predicted"/>
<gene>
    <name evidence="1" type="ORF">BRADI_2g15988v3</name>
</gene>
<dbReference type="AlphaFoldDB" id="A0A2K2D8T7"/>
<dbReference type="Proteomes" id="UP000008810">
    <property type="component" value="Chromosome 2"/>
</dbReference>
<keyword evidence="3" id="KW-1185">Reference proteome</keyword>
<dbReference type="EMBL" id="CM000881">
    <property type="protein sequence ID" value="PNT70685.1"/>
    <property type="molecule type" value="Genomic_DNA"/>
</dbReference>
<dbReference type="OrthoDB" id="587756at2759"/>
<dbReference type="FunCoup" id="A0A2K2D8T7">
    <property type="interactions" value="220"/>
</dbReference>
<evidence type="ECO:0000313" key="3">
    <source>
        <dbReference type="Proteomes" id="UP000008810"/>
    </source>
</evidence>
<evidence type="ECO:0008006" key="4">
    <source>
        <dbReference type="Google" id="ProtNLM"/>
    </source>
</evidence>
<evidence type="ECO:0000313" key="2">
    <source>
        <dbReference type="EnsemblPlants" id="PNT70685"/>
    </source>
</evidence>
<dbReference type="EnsemblPlants" id="PNT70685">
    <property type="protein sequence ID" value="PNT70685"/>
    <property type="gene ID" value="BRADI_2g15988v3"/>
</dbReference>
<dbReference type="InParanoid" id="A0A2K2D8T7"/>